<accession>A0ABR5II69</accession>
<reference evidence="1 2" key="1">
    <citation type="submission" date="2015-05" db="EMBL/GenBank/DDBJ databases">
        <title>Draft genome sequence of the bacterium Gordonia jacobaea a new member of the Gordonia genus.</title>
        <authorList>
            <person name="Jimenez-Galisteo G."/>
            <person name="Dominguez A."/>
            <person name="Munoz E."/>
            <person name="Vinas M."/>
        </authorList>
    </citation>
    <scope>NUCLEOTIDE SEQUENCE [LARGE SCALE GENOMIC DNA]</scope>
    <source>
        <strain evidence="2">mv1</strain>
    </source>
</reference>
<proteinExistence type="predicted"/>
<evidence type="ECO:0000313" key="2">
    <source>
        <dbReference type="Proteomes" id="UP000037247"/>
    </source>
</evidence>
<protein>
    <recommendedName>
        <fullName evidence="3">Uridine kinase</fullName>
    </recommendedName>
</protein>
<dbReference type="RefSeq" id="WP_049697500.1">
    <property type="nucleotide sequence ID" value="NZ_JAQDQF010000001.1"/>
</dbReference>
<evidence type="ECO:0008006" key="3">
    <source>
        <dbReference type="Google" id="ProtNLM"/>
    </source>
</evidence>
<dbReference type="Gene3D" id="3.40.50.300">
    <property type="entry name" value="P-loop containing nucleotide triphosphate hydrolases"/>
    <property type="match status" value="1"/>
</dbReference>
<keyword evidence="2" id="KW-1185">Reference proteome</keyword>
<dbReference type="Proteomes" id="UP000037247">
    <property type="component" value="Unassembled WGS sequence"/>
</dbReference>
<sequence>MTRFEPITPQGLVQLCTERCAALDGIAVVGVDGAPAAGPEVLASEIVDGLRARGRAAAVVRTSDYLRPASLRLEYGRSDPQSYRESWFDFAAIGREVIDAVRTHRRWLPRLWDPVRDRSFRDEHRHATDSQIIVLAGPMLRTQALDLDLVIHLAMSEGALRRRTPDAEQWTIEPLLDDDAHAPTADLEVRYDHPERPALARTN</sequence>
<organism evidence="1 2">
    <name type="scientific">Gordonia jacobaea</name>
    <dbReference type="NCBI Taxonomy" id="122202"/>
    <lineage>
        <taxon>Bacteria</taxon>
        <taxon>Bacillati</taxon>
        <taxon>Actinomycetota</taxon>
        <taxon>Actinomycetes</taxon>
        <taxon>Mycobacteriales</taxon>
        <taxon>Gordoniaceae</taxon>
        <taxon>Gordonia</taxon>
    </lineage>
</organism>
<dbReference type="EMBL" id="LDTZ01000013">
    <property type="protein sequence ID" value="KNA93420.1"/>
    <property type="molecule type" value="Genomic_DNA"/>
</dbReference>
<evidence type="ECO:0000313" key="1">
    <source>
        <dbReference type="EMBL" id="KNA93420.1"/>
    </source>
</evidence>
<dbReference type="InterPro" id="IPR027417">
    <property type="entry name" value="P-loop_NTPase"/>
</dbReference>
<comment type="caution">
    <text evidence="1">The sequence shown here is derived from an EMBL/GenBank/DDBJ whole genome shotgun (WGS) entry which is preliminary data.</text>
</comment>
<gene>
    <name evidence="1" type="ORF">ABW18_01595</name>
</gene>
<dbReference type="SUPFAM" id="SSF52540">
    <property type="entry name" value="P-loop containing nucleoside triphosphate hydrolases"/>
    <property type="match status" value="1"/>
</dbReference>
<name>A0ABR5II69_9ACTN</name>